<name>A0ABW1LZE7_9ACTN</name>
<dbReference type="Proteomes" id="UP001596242">
    <property type="component" value="Unassembled WGS sequence"/>
</dbReference>
<protein>
    <submittedName>
        <fullName evidence="3">Carbon-nitrogen hydrolase family protein</fullName>
    </submittedName>
</protein>
<comment type="caution">
    <text evidence="3">The sequence shown here is derived from an EMBL/GenBank/DDBJ whole genome shotgun (WGS) entry which is preliminary data.</text>
</comment>
<dbReference type="Gene3D" id="3.60.110.10">
    <property type="entry name" value="Carbon-nitrogen hydrolase"/>
    <property type="match status" value="1"/>
</dbReference>
<dbReference type="InterPro" id="IPR001110">
    <property type="entry name" value="UPF0012_CS"/>
</dbReference>
<evidence type="ECO:0000256" key="1">
    <source>
        <dbReference type="ARBA" id="ARBA00010613"/>
    </source>
</evidence>
<proteinExistence type="inferred from homology"/>
<keyword evidence="3" id="KW-0378">Hydrolase</keyword>
<dbReference type="RefSeq" id="WP_386396992.1">
    <property type="nucleotide sequence ID" value="NZ_JBHSPT010000032.1"/>
</dbReference>
<dbReference type="CDD" id="cd07197">
    <property type="entry name" value="nitrilase"/>
    <property type="match status" value="1"/>
</dbReference>
<sequence>MSASSATDALPGTSLRIAAVQNAARPLRIGDNARAAAARAAHAAHEGARLVVFPELHLCAYDLPRLAHDAGDAAVRADRSRHVTDRRLEPLVHVAVHHRITVVIGAVVRHHDGRLTNSLLAVEPGGTITVPYDKQHLWHDEESALFSPGTRGAALTVGGWRLGLGVCYDMSFPEHARAAALAGAHALLYPAAFASGTEHRAAVYLKARALENTVYTVFVNPIEGPGHRPCNGAGAVYGPDGGTVSHAGAGRDTVLLADLEPKAVAHVRGYLRMLAEHRASAVTDAPATRP</sequence>
<evidence type="ECO:0000313" key="3">
    <source>
        <dbReference type="EMBL" id="MFC6056623.1"/>
    </source>
</evidence>
<dbReference type="Pfam" id="PF00795">
    <property type="entry name" value="CN_hydrolase"/>
    <property type="match status" value="1"/>
</dbReference>
<gene>
    <name evidence="3" type="ORF">ACFP50_14440</name>
</gene>
<dbReference type="SUPFAM" id="SSF56317">
    <property type="entry name" value="Carbon-nitrogen hydrolase"/>
    <property type="match status" value="1"/>
</dbReference>
<dbReference type="InterPro" id="IPR036526">
    <property type="entry name" value="C-N_Hydrolase_sf"/>
</dbReference>
<dbReference type="PROSITE" id="PS50263">
    <property type="entry name" value="CN_HYDROLASE"/>
    <property type="match status" value="1"/>
</dbReference>
<dbReference type="PANTHER" id="PTHR23088:SF27">
    <property type="entry name" value="DEAMINATED GLUTATHIONE AMIDASE"/>
    <property type="match status" value="1"/>
</dbReference>
<reference evidence="4" key="1">
    <citation type="journal article" date="2019" name="Int. J. Syst. Evol. Microbiol.">
        <title>The Global Catalogue of Microorganisms (GCM) 10K type strain sequencing project: providing services to taxonomists for standard genome sequencing and annotation.</title>
        <authorList>
            <consortium name="The Broad Institute Genomics Platform"/>
            <consortium name="The Broad Institute Genome Sequencing Center for Infectious Disease"/>
            <person name="Wu L."/>
            <person name="Ma J."/>
        </authorList>
    </citation>
    <scope>NUCLEOTIDE SEQUENCE [LARGE SCALE GENOMIC DNA]</scope>
    <source>
        <strain evidence="4">JCM 12763</strain>
    </source>
</reference>
<dbReference type="GO" id="GO:0016787">
    <property type="term" value="F:hydrolase activity"/>
    <property type="evidence" value="ECO:0007669"/>
    <property type="project" value="UniProtKB-KW"/>
</dbReference>
<feature type="domain" description="CN hydrolase" evidence="2">
    <location>
        <begin position="15"/>
        <end position="261"/>
    </location>
</feature>
<comment type="similarity">
    <text evidence="1">Belongs to the carbon-nitrogen hydrolase superfamily. NIT1/NIT2 family.</text>
</comment>
<evidence type="ECO:0000313" key="4">
    <source>
        <dbReference type="Proteomes" id="UP001596242"/>
    </source>
</evidence>
<dbReference type="EMBL" id="JBHSPT010000032">
    <property type="protein sequence ID" value="MFC6056623.1"/>
    <property type="molecule type" value="Genomic_DNA"/>
</dbReference>
<dbReference type="PROSITE" id="PS01227">
    <property type="entry name" value="UPF0012"/>
    <property type="match status" value="1"/>
</dbReference>
<evidence type="ECO:0000259" key="2">
    <source>
        <dbReference type="PROSITE" id="PS50263"/>
    </source>
</evidence>
<keyword evidence="4" id="KW-1185">Reference proteome</keyword>
<dbReference type="PANTHER" id="PTHR23088">
    <property type="entry name" value="NITRILASE-RELATED"/>
    <property type="match status" value="1"/>
</dbReference>
<dbReference type="InterPro" id="IPR003010">
    <property type="entry name" value="C-N_Hydrolase"/>
</dbReference>
<accession>A0ABW1LZE7</accession>
<organism evidence="3 4">
    <name type="scientific">Streptomyces pratens</name>
    <dbReference type="NCBI Taxonomy" id="887456"/>
    <lineage>
        <taxon>Bacteria</taxon>
        <taxon>Bacillati</taxon>
        <taxon>Actinomycetota</taxon>
        <taxon>Actinomycetes</taxon>
        <taxon>Kitasatosporales</taxon>
        <taxon>Streptomycetaceae</taxon>
        <taxon>Streptomyces</taxon>
    </lineage>
</organism>